<dbReference type="EMBL" id="CH445335">
    <property type="protein sequence ID" value="EAT85249.2"/>
    <property type="molecule type" value="Genomic_DNA"/>
</dbReference>
<dbReference type="GO" id="GO:0090173">
    <property type="term" value="P:regulation of synaptonemal complex assembly"/>
    <property type="evidence" value="ECO:0000318"/>
    <property type="project" value="GO_Central"/>
</dbReference>
<dbReference type="InterPro" id="IPR011990">
    <property type="entry name" value="TPR-like_helical_dom_sf"/>
</dbReference>
<dbReference type="VEuPathDB" id="FungiDB:JI435_077830"/>
<organism evidence="3 4">
    <name type="scientific">Phaeosphaeria nodorum (strain SN15 / ATCC MYA-4574 / FGSC 10173)</name>
    <name type="common">Glume blotch fungus</name>
    <name type="synonym">Parastagonospora nodorum</name>
    <dbReference type="NCBI Taxonomy" id="321614"/>
    <lineage>
        <taxon>Eukaryota</taxon>
        <taxon>Fungi</taxon>
        <taxon>Dikarya</taxon>
        <taxon>Ascomycota</taxon>
        <taxon>Pezizomycotina</taxon>
        <taxon>Dothideomycetes</taxon>
        <taxon>Pleosporomycetidae</taxon>
        <taxon>Pleosporales</taxon>
        <taxon>Pleosporineae</taxon>
        <taxon>Phaeosphaeriaceae</taxon>
        <taxon>Parastagonospora</taxon>
    </lineage>
</organism>
<evidence type="ECO:0000256" key="1">
    <source>
        <dbReference type="ARBA" id="ARBA00023254"/>
    </source>
</evidence>
<evidence type="ECO:0000313" key="4">
    <source>
        <dbReference type="Proteomes" id="UP000001055"/>
    </source>
</evidence>
<keyword evidence="1" id="KW-0469">Meiosis</keyword>
<proteinExistence type="predicted"/>
<dbReference type="KEGG" id="pno:SNOG_07783"/>
<dbReference type="Pfam" id="PF08631">
    <property type="entry name" value="SPO22"/>
    <property type="match status" value="1"/>
</dbReference>
<sequence>MVWWALARLQALFDYFLMPAAKLEREKKLKSILTFGANLPKRLEKDRDASLVVELQAQIRGLPLLPSSTLTTRQDELDKLGTELWNLSTRLRRDETTTNSKTKYDAKENDRALCLVRAFAFLVLDSAAAHAKGRPRKSCIRLMKVALKAARMCITSKEISHATKLLERAAEYQEVLGKEDDAANDESEMARRLRMEYFAVRTTLVTEHMYAKCKQLAVALTPSSAETLADLLYEMGKDSLSKRQYEAATRWLERAYDTLGEQDMEMFSPEASELRLSTMHGIVQACVKSNTTGARDKAWQMLKLMETDYSDKMLVSLLKIELLSSSETFDSVEFYNVLLRMIRTIVLNDTNFRTIMHHIHKLKEHSNTTAGKIVDDLIDIRLFREENQTWIEKAVITRIWIGTTNSLAERILEDTQELLEMVLQKSKSSFSAPATHAAQTLLWKRVEAAFSQEQFVIAEAWCRVCLHPVFDKAGAQNKARISSRKIIQCALSRQDYAAAREAHKKMSENSRDEPVTRYLMYKAGIQTQDVELAGSDDILTTTAAECLDHICRSSAKDATLLYACAMEAQSNGDKKQAINALERVLDKYDYSAPAGIHLPALLRRSSSKMVRLNQASWNNCAKYLKELQYYLEARKHSQEFRRAAAEGIDKLGGSAQADIISKHFQVVKLELEAVLKLEKWDELDDLFEQCWKYKSPDDYETLADLVLVIHSSQTNKATEVLSVLEKIIKLTSHQTGTDMTKLARWLRCLFSIALGYDEKISINCIELAVTVATKHHGDRPIAQASVLTTPPLSSDAVRDECDSGSADDEIKETDRYPATELEWLATTAFNHAVDYYMQENDEACTKWAQHAFVLSQWLEDGGALRDLLMEKYASLGLGKGRE</sequence>
<dbReference type="AlphaFoldDB" id="Q0UKD1"/>
<accession>Q0UKD1</accession>
<dbReference type="Gene3D" id="1.25.40.10">
    <property type="entry name" value="Tetratricopeptide repeat domain"/>
    <property type="match status" value="1"/>
</dbReference>
<dbReference type="GeneID" id="5975003"/>
<evidence type="ECO:0000313" key="3">
    <source>
        <dbReference type="EMBL" id="EAT85249.2"/>
    </source>
</evidence>
<dbReference type="PANTHER" id="PTHR40375:SF2">
    <property type="entry name" value="SPORULATION-SPECIFIC PROTEIN 22"/>
    <property type="match status" value="1"/>
</dbReference>
<name>Q0UKD1_PHANO</name>
<dbReference type="PANTHER" id="PTHR40375">
    <property type="entry name" value="SPORULATION-SPECIFIC PROTEIN 22"/>
    <property type="match status" value="1"/>
</dbReference>
<gene>
    <name evidence="3" type="ORF">SNOG_07783</name>
</gene>
<dbReference type="FunCoup" id="Q0UKD1">
    <property type="interactions" value="23"/>
</dbReference>
<reference evidence="4" key="1">
    <citation type="journal article" date="2007" name="Plant Cell">
        <title>Dothideomycete-plant interactions illuminated by genome sequencing and EST analysis of the wheat pathogen Stagonospora nodorum.</title>
        <authorList>
            <person name="Hane J.K."/>
            <person name="Lowe R.G."/>
            <person name="Solomon P.S."/>
            <person name="Tan K.C."/>
            <person name="Schoch C.L."/>
            <person name="Spatafora J.W."/>
            <person name="Crous P.W."/>
            <person name="Kodira C."/>
            <person name="Birren B.W."/>
            <person name="Galagan J.E."/>
            <person name="Torriani S.F."/>
            <person name="McDonald B.A."/>
            <person name="Oliver R.P."/>
        </authorList>
    </citation>
    <scope>NUCLEOTIDE SEQUENCE [LARGE SCALE GENOMIC DNA]</scope>
    <source>
        <strain evidence="4">SN15 / ATCC MYA-4574 / FGSC 10173</strain>
    </source>
</reference>
<dbReference type="InParanoid" id="Q0UKD1"/>
<dbReference type="GO" id="GO:0051321">
    <property type="term" value="P:meiotic cell cycle"/>
    <property type="evidence" value="ECO:0007669"/>
    <property type="project" value="UniProtKB-KW"/>
</dbReference>
<dbReference type="STRING" id="321614.Q0UKD1"/>
<dbReference type="RefSeq" id="XP_001798110.1">
    <property type="nucleotide sequence ID" value="XM_001798058.1"/>
</dbReference>
<evidence type="ECO:0000256" key="2">
    <source>
        <dbReference type="ARBA" id="ARBA00031845"/>
    </source>
</evidence>
<protein>
    <recommendedName>
        <fullName evidence="2">Protein ZIP4 homolog</fullName>
    </recommendedName>
</protein>
<dbReference type="Proteomes" id="UP000001055">
    <property type="component" value="Unassembled WGS sequence"/>
</dbReference>
<dbReference type="InterPro" id="IPR039057">
    <property type="entry name" value="Spo22/ZIP4"/>
</dbReference>
<dbReference type="InterPro" id="IPR013940">
    <property type="entry name" value="Spo22/ZIP4/TEX11"/>
</dbReference>